<evidence type="ECO:0000313" key="2">
    <source>
        <dbReference type="Proteomes" id="UP000177481"/>
    </source>
</evidence>
<dbReference type="CDD" id="cd02440">
    <property type="entry name" value="AdoMet_MTases"/>
    <property type="match status" value="1"/>
</dbReference>
<dbReference type="Proteomes" id="UP000177481">
    <property type="component" value="Unassembled WGS sequence"/>
</dbReference>
<dbReference type="PANTHER" id="PTHR43861:SF6">
    <property type="entry name" value="METHYLTRANSFERASE TYPE 11"/>
    <property type="match status" value="1"/>
</dbReference>
<dbReference type="Pfam" id="PF13489">
    <property type="entry name" value="Methyltransf_23"/>
    <property type="match status" value="1"/>
</dbReference>
<proteinExistence type="predicted"/>
<accession>A0A1F5EAL3</accession>
<comment type="caution">
    <text evidence="1">The sequence shown here is derived from an EMBL/GenBank/DDBJ whole genome shotgun (WGS) entry which is preliminary data.</text>
</comment>
<dbReference type="AlphaFoldDB" id="A0A1F5EAL3"/>
<dbReference type="EMBL" id="MEZX01000003">
    <property type="protein sequence ID" value="OGD64350.1"/>
    <property type="molecule type" value="Genomic_DNA"/>
</dbReference>
<reference evidence="1 2" key="1">
    <citation type="journal article" date="2016" name="Nat. Commun.">
        <title>Thousands of microbial genomes shed light on interconnected biogeochemical processes in an aquifer system.</title>
        <authorList>
            <person name="Anantharaman K."/>
            <person name="Brown C.T."/>
            <person name="Hug L.A."/>
            <person name="Sharon I."/>
            <person name="Castelle C.J."/>
            <person name="Probst A.J."/>
            <person name="Thomas B.C."/>
            <person name="Singh A."/>
            <person name="Wilkins M.J."/>
            <person name="Karaoz U."/>
            <person name="Brodie E.L."/>
            <person name="Williams K.H."/>
            <person name="Hubbard S.S."/>
            <person name="Banfield J.F."/>
        </authorList>
    </citation>
    <scope>NUCLEOTIDE SEQUENCE [LARGE SCALE GENOMIC DNA]</scope>
</reference>
<sequence>MIASDKERQAPLAITDAEPSHLARYQFAAHYLSPEDHVLDVPCGSGYGAALLSDHCSEVCGVDIYQPAIEHADEFFDKDNTHFLVGDAEHLDKLFPGRVVFEVITSFEGIEHLRNPRSFLSGLQALLKASGKLIISTPRKPHGSPYHLQEYSLEEYRALLEEYFSVEKMFGQIFTDIFDLSIRQEDPSAHTHFNFIAVCSKK</sequence>
<dbReference type="Gene3D" id="3.40.50.150">
    <property type="entry name" value="Vaccinia Virus protein VP39"/>
    <property type="match status" value="1"/>
</dbReference>
<dbReference type="STRING" id="1797471.A3A71_04285"/>
<dbReference type="PANTHER" id="PTHR43861">
    <property type="entry name" value="TRANS-ACONITATE 2-METHYLTRANSFERASE-RELATED"/>
    <property type="match status" value="1"/>
</dbReference>
<dbReference type="InterPro" id="IPR029063">
    <property type="entry name" value="SAM-dependent_MTases_sf"/>
</dbReference>
<organism evidence="1 2">
    <name type="scientific">Candidatus Berkelbacteria bacterium RIFCSPLOWO2_01_FULL_50_28</name>
    <dbReference type="NCBI Taxonomy" id="1797471"/>
    <lineage>
        <taxon>Bacteria</taxon>
        <taxon>Candidatus Berkelbacteria</taxon>
    </lineage>
</organism>
<name>A0A1F5EAL3_9BACT</name>
<gene>
    <name evidence="1" type="ORF">A3A71_04285</name>
</gene>
<evidence type="ECO:0008006" key="3">
    <source>
        <dbReference type="Google" id="ProtNLM"/>
    </source>
</evidence>
<evidence type="ECO:0000313" key="1">
    <source>
        <dbReference type="EMBL" id="OGD64350.1"/>
    </source>
</evidence>
<protein>
    <recommendedName>
        <fullName evidence="3">Methyltransferase domain-containing protein</fullName>
    </recommendedName>
</protein>
<dbReference type="SUPFAM" id="SSF53335">
    <property type="entry name" value="S-adenosyl-L-methionine-dependent methyltransferases"/>
    <property type="match status" value="1"/>
</dbReference>